<feature type="compositionally biased region" description="Polar residues" evidence="1">
    <location>
        <begin position="212"/>
        <end position="222"/>
    </location>
</feature>
<feature type="region of interest" description="Disordered" evidence="1">
    <location>
        <begin position="193"/>
        <end position="222"/>
    </location>
</feature>
<feature type="compositionally biased region" description="Basic and acidic residues" evidence="1">
    <location>
        <begin position="140"/>
        <end position="171"/>
    </location>
</feature>
<feature type="compositionally biased region" description="Polar residues" evidence="1">
    <location>
        <begin position="318"/>
        <end position="334"/>
    </location>
</feature>
<sequence length="403" mass="44968">MCVSLILSFIPLKTGSPISKLVLLKLADNADARGVCFPSLNYLAQYCEVSVRTVKRHVNELEKQGFVKRIKRFDDSGRQRSNIYQLRLPNDSHIQQADLDQAARALDQEDRDLDLKDQTDLDNANVEQTDLPPASAENAQKTERTKTTEHAQKTDHSDTHLGDSRSNTESDHPAHIIFHKEHKTELSLKNGILDDTDVLDPPSGSEEHETSTPKTNATKPISQQNEAVIHLLTKEGSAPIYHEFTTILERTYPKLDVLQELHAMQAWLYINPDKRKPFEHIGHFVNGWLRRSAQAKAKRDSSPVSKRTRAGKQAKAVKQTQAVKPSKKAQSIKSVGSRKSDAPTTALNQAQPIKDNQAESKSQNSTPVSQALADYKANSKNNPFEARIKALIQSKPGDADSKQ</sequence>
<dbReference type="InterPro" id="IPR036388">
    <property type="entry name" value="WH-like_DNA-bd_sf"/>
</dbReference>
<dbReference type="Proteomes" id="UP001177883">
    <property type="component" value="Unassembled WGS sequence"/>
</dbReference>
<evidence type="ECO:0000313" key="2">
    <source>
        <dbReference type="EMBL" id="MDP2492212.1"/>
    </source>
</evidence>
<feature type="compositionally biased region" description="Polar residues" evidence="1">
    <location>
        <begin position="359"/>
        <end position="369"/>
    </location>
</feature>
<protein>
    <submittedName>
        <fullName evidence="2">Helix-turn-helix domain-containing protein</fullName>
    </submittedName>
</protein>
<dbReference type="RefSeq" id="WP_102492292.1">
    <property type="nucleotide sequence ID" value="NZ_JAUYVK010000039.1"/>
</dbReference>
<organism evidence="2 3">
    <name type="scientific">Vibrio splendidus</name>
    <dbReference type="NCBI Taxonomy" id="29497"/>
    <lineage>
        <taxon>Bacteria</taxon>
        <taxon>Pseudomonadati</taxon>
        <taxon>Pseudomonadota</taxon>
        <taxon>Gammaproteobacteria</taxon>
        <taxon>Vibrionales</taxon>
        <taxon>Vibrionaceae</taxon>
        <taxon>Vibrio</taxon>
    </lineage>
</organism>
<feature type="region of interest" description="Disordered" evidence="1">
    <location>
        <begin position="294"/>
        <end position="370"/>
    </location>
</feature>
<comment type="caution">
    <text evidence="2">The sequence shown here is derived from an EMBL/GenBank/DDBJ whole genome shotgun (WGS) entry which is preliminary data.</text>
</comment>
<dbReference type="Pfam" id="PF13730">
    <property type="entry name" value="HTH_36"/>
    <property type="match status" value="1"/>
</dbReference>
<name>A0ABD5AG56_VIBSP</name>
<evidence type="ECO:0000256" key="1">
    <source>
        <dbReference type="SAM" id="MobiDB-lite"/>
    </source>
</evidence>
<evidence type="ECO:0000313" key="3">
    <source>
        <dbReference type="Proteomes" id="UP001177883"/>
    </source>
</evidence>
<proteinExistence type="predicted"/>
<feature type="region of interest" description="Disordered" evidence="1">
    <location>
        <begin position="114"/>
        <end position="171"/>
    </location>
</feature>
<reference evidence="2" key="1">
    <citation type="submission" date="2023-07" db="EMBL/GenBank/DDBJ databases">
        <title>Genome content predicts the carbon catabolic preferences of heterotrophic bacteria.</title>
        <authorList>
            <person name="Gralka M."/>
        </authorList>
    </citation>
    <scope>NUCLEOTIDE SEQUENCE</scope>
    <source>
        <strain evidence="2">6E03</strain>
    </source>
</reference>
<dbReference type="EMBL" id="JAUYVK010000039">
    <property type="protein sequence ID" value="MDP2492212.1"/>
    <property type="molecule type" value="Genomic_DNA"/>
</dbReference>
<accession>A0ABD5AG56</accession>
<gene>
    <name evidence="2" type="ORF">Q8W38_22920</name>
</gene>
<dbReference type="SUPFAM" id="SSF46785">
    <property type="entry name" value="Winged helix' DNA-binding domain"/>
    <property type="match status" value="1"/>
</dbReference>
<dbReference type="Gene3D" id="1.10.10.10">
    <property type="entry name" value="Winged helix-like DNA-binding domain superfamily/Winged helix DNA-binding domain"/>
    <property type="match status" value="1"/>
</dbReference>
<dbReference type="AlphaFoldDB" id="A0ABD5AG56"/>
<feature type="compositionally biased region" description="Polar residues" evidence="1">
    <location>
        <begin position="342"/>
        <end position="351"/>
    </location>
</feature>
<dbReference type="InterPro" id="IPR036390">
    <property type="entry name" value="WH_DNA-bd_sf"/>
</dbReference>